<accession>A0A0F9MBT8</accession>
<dbReference type="EMBL" id="LAZR01005057">
    <property type="protein sequence ID" value="KKN03234.1"/>
    <property type="molecule type" value="Genomic_DNA"/>
</dbReference>
<proteinExistence type="predicted"/>
<reference evidence="1" key="1">
    <citation type="journal article" date="2015" name="Nature">
        <title>Complex archaea that bridge the gap between prokaryotes and eukaryotes.</title>
        <authorList>
            <person name="Spang A."/>
            <person name="Saw J.H."/>
            <person name="Jorgensen S.L."/>
            <person name="Zaremba-Niedzwiedzka K."/>
            <person name="Martijn J."/>
            <person name="Lind A.E."/>
            <person name="van Eijk R."/>
            <person name="Schleper C."/>
            <person name="Guy L."/>
            <person name="Ettema T.J."/>
        </authorList>
    </citation>
    <scope>NUCLEOTIDE SEQUENCE</scope>
</reference>
<name>A0A0F9MBT8_9ZZZZ</name>
<sequence length="165" mass="18734">MNTRWTAIEDRVLERGELHRTTVRELQRRLPGRSVEAINCRRRRLGLHRPQVVQVKIALEGYQYRISVGVLVAALERYGLNGPVFAGYNYERPIGRLLCWREEPDAVVATVELAGSIMYSGLRLNGVLGFRALEHQGGQLESMELVALGVEYAPYAEQEPYRPGE</sequence>
<protein>
    <submittedName>
        <fullName evidence="1">Uncharacterized protein</fullName>
    </submittedName>
</protein>
<evidence type="ECO:0000313" key="1">
    <source>
        <dbReference type="EMBL" id="KKN03234.1"/>
    </source>
</evidence>
<organism evidence="1">
    <name type="scientific">marine sediment metagenome</name>
    <dbReference type="NCBI Taxonomy" id="412755"/>
    <lineage>
        <taxon>unclassified sequences</taxon>
        <taxon>metagenomes</taxon>
        <taxon>ecological metagenomes</taxon>
    </lineage>
</organism>
<dbReference type="AlphaFoldDB" id="A0A0F9MBT8"/>
<comment type="caution">
    <text evidence="1">The sequence shown here is derived from an EMBL/GenBank/DDBJ whole genome shotgun (WGS) entry which is preliminary data.</text>
</comment>
<gene>
    <name evidence="1" type="ORF">LCGC14_1109880</name>
</gene>